<organism evidence="2 3">
    <name type="scientific">Virgibacillus chiguensis</name>
    <dbReference type="NCBI Taxonomy" id="411959"/>
    <lineage>
        <taxon>Bacteria</taxon>
        <taxon>Bacillati</taxon>
        <taxon>Bacillota</taxon>
        <taxon>Bacilli</taxon>
        <taxon>Bacillales</taxon>
        <taxon>Bacillaceae</taxon>
        <taxon>Virgibacillus</taxon>
    </lineage>
</organism>
<proteinExistence type="predicted"/>
<dbReference type="EMBL" id="FQXD01000002">
    <property type="protein sequence ID" value="SHG82527.1"/>
    <property type="molecule type" value="Genomic_DNA"/>
</dbReference>
<accession>A0A1M5MZ65</accession>
<gene>
    <name evidence="2" type="ORF">SAMN05421807_1027</name>
</gene>
<keyword evidence="3" id="KW-1185">Reference proteome</keyword>
<dbReference type="OrthoDB" id="3035421at2"/>
<feature type="compositionally biased region" description="Basic and acidic residues" evidence="1">
    <location>
        <begin position="76"/>
        <end position="86"/>
    </location>
</feature>
<sequence length="86" mass="10130">MAKLSMFLPKDQEKADKQLAVYDYNFMHAARYVAQGEFEKAAVHHRNLANALEELQRMKNSRSATDEARSLLNQIEKQETTRRNWF</sequence>
<dbReference type="RefSeq" id="WP_073004875.1">
    <property type="nucleotide sequence ID" value="NZ_FQXD01000002.1"/>
</dbReference>
<dbReference type="AlphaFoldDB" id="A0A1M5MZ65"/>
<reference evidence="3" key="1">
    <citation type="submission" date="2016-11" db="EMBL/GenBank/DDBJ databases">
        <authorList>
            <person name="Varghese N."/>
            <person name="Submissions S."/>
        </authorList>
    </citation>
    <scope>NUCLEOTIDE SEQUENCE [LARGE SCALE GENOMIC DNA]</scope>
    <source>
        <strain evidence="3">CGMCC 1.6496</strain>
    </source>
</reference>
<name>A0A1M5MZ65_9BACI</name>
<protein>
    <submittedName>
        <fullName evidence="2">Uncharacterized protein</fullName>
    </submittedName>
</protein>
<evidence type="ECO:0000256" key="1">
    <source>
        <dbReference type="SAM" id="MobiDB-lite"/>
    </source>
</evidence>
<dbReference type="Proteomes" id="UP000184079">
    <property type="component" value="Unassembled WGS sequence"/>
</dbReference>
<evidence type="ECO:0000313" key="2">
    <source>
        <dbReference type="EMBL" id="SHG82527.1"/>
    </source>
</evidence>
<feature type="region of interest" description="Disordered" evidence="1">
    <location>
        <begin position="60"/>
        <end position="86"/>
    </location>
</feature>
<evidence type="ECO:0000313" key="3">
    <source>
        <dbReference type="Proteomes" id="UP000184079"/>
    </source>
</evidence>